<proteinExistence type="predicted"/>
<dbReference type="Proteomes" id="UP000823388">
    <property type="component" value="Chromosome 3N"/>
</dbReference>
<feature type="region of interest" description="Disordered" evidence="1">
    <location>
        <begin position="60"/>
        <end position="82"/>
    </location>
</feature>
<dbReference type="EMBL" id="CM029042">
    <property type="protein sequence ID" value="KAG2614603.1"/>
    <property type="molecule type" value="Genomic_DNA"/>
</dbReference>
<evidence type="ECO:0000313" key="2">
    <source>
        <dbReference type="EMBL" id="KAG2614603.1"/>
    </source>
</evidence>
<gene>
    <name evidence="2" type="ORF">PVAP13_3NG000200</name>
</gene>
<feature type="region of interest" description="Disordered" evidence="1">
    <location>
        <begin position="100"/>
        <end position="142"/>
    </location>
</feature>
<protein>
    <submittedName>
        <fullName evidence="2">Uncharacterized protein</fullName>
    </submittedName>
</protein>
<reference evidence="2" key="1">
    <citation type="submission" date="2020-05" db="EMBL/GenBank/DDBJ databases">
        <title>WGS assembly of Panicum virgatum.</title>
        <authorList>
            <person name="Lovell J.T."/>
            <person name="Jenkins J."/>
            <person name="Shu S."/>
            <person name="Juenger T.E."/>
            <person name="Schmutz J."/>
        </authorList>
    </citation>
    <scope>NUCLEOTIDE SEQUENCE</scope>
    <source>
        <strain evidence="2">AP13</strain>
    </source>
</reference>
<feature type="compositionally biased region" description="Polar residues" evidence="1">
    <location>
        <begin position="116"/>
        <end position="125"/>
    </location>
</feature>
<accession>A0A8T0U0C6</accession>
<keyword evidence="3" id="KW-1185">Reference proteome</keyword>
<sequence>MSDHQRHSGSYELHATQPDVQCLVCTRPFTLDTEIADSFEALAICSECKVTVLSDNYRDETTRANRQTRRSGQRSRVTRDEPMGDAFAQQFSQLINLARQGHEADVDSPAVPHQYASHSSTPNRSQRWHSSDDESDGLNYSDSVFGELESNISFGDDAGESDASLEHQTTMGRDIFIQLDTQSYINIDTDIDPMNAGLDQWDSDDPEDDQSEESDLDEAGDTMQEHRQRWLHINPSGLNEQESEDTVLTWRTAGSQGVNRTDLRADTGG</sequence>
<feature type="compositionally biased region" description="Acidic residues" evidence="1">
    <location>
        <begin position="201"/>
        <end position="220"/>
    </location>
</feature>
<dbReference type="OrthoDB" id="21204at2759"/>
<organism evidence="2 3">
    <name type="scientific">Panicum virgatum</name>
    <name type="common">Blackwell switchgrass</name>
    <dbReference type="NCBI Taxonomy" id="38727"/>
    <lineage>
        <taxon>Eukaryota</taxon>
        <taxon>Viridiplantae</taxon>
        <taxon>Streptophyta</taxon>
        <taxon>Embryophyta</taxon>
        <taxon>Tracheophyta</taxon>
        <taxon>Spermatophyta</taxon>
        <taxon>Magnoliopsida</taxon>
        <taxon>Liliopsida</taxon>
        <taxon>Poales</taxon>
        <taxon>Poaceae</taxon>
        <taxon>PACMAD clade</taxon>
        <taxon>Panicoideae</taxon>
        <taxon>Panicodae</taxon>
        <taxon>Paniceae</taxon>
        <taxon>Panicinae</taxon>
        <taxon>Panicum</taxon>
        <taxon>Panicum sect. Hiantes</taxon>
    </lineage>
</organism>
<feature type="region of interest" description="Disordered" evidence="1">
    <location>
        <begin position="195"/>
        <end position="245"/>
    </location>
</feature>
<evidence type="ECO:0000256" key="1">
    <source>
        <dbReference type="SAM" id="MobiDB-lite"/>
    </source>
</evidence>
<name>A0A8T0U0C6_PANVG</name>
<evidence type="ECO:0000313" key="3">
    <source>
        <dbReference type="Proteomes" id="UP000823388"/>
    </source>
</evidence>
<dbReference type="AlphaFoldDB" id="A0A8T0U0C6"/>
<comment type="caution">
    <text evidence="2">The sequence shown here is derived from an EMBL/GenBank/DDBJ whole genome shotgun (WGS) entry which is preliminary data.</text>
</comment>